<name>A0A9P8QPQ6_9HYPO</name>
<protein>
    <submittedName>
        <fullName evidence="1">Drug transporter</fullName>
    </submittedName>
</protein>
<organism evidence="1 2">
    <name type="scientific">Trichoderma cornu-damae</name>
    <dbReference type="NCBI Taxonomy" id="654480"/>
    <lineage>
        <taxon>Eukaryota</taxon>
        <taxon>Fungi</taxon>
        <taxon>Dikarya</taxon>
        <taxon>Ascomycota</taxon>
        <taxon>Pezizomycotina</taxon>
        <taxon>Sordariomycetes</taxon>
        <taxon>Hypocreomycetidae</taxon>
        <taxon>Hypocreales</taxon>
        <taxon>Hypocreaceae</taxon>
        <taxon>Trichoderma</taxon>
    </lineage>
</organism>
<proteinExistence type="predicted"/>
<dbReference type="AlphaFoldDB" id="A0A9P8QPQ6"/>
<evidence type="ECO:0000313" key="1">
    <source>
        <dbReference type="EMBL" id="KAH6609029.1"/>
    </source>
</evidence>
<dbReference type="Proteomes" id="UP000827724">
    <property type="component" value="Unassembled WGS sequence"/>
</dbReference>
<dbReference type="OrthoDB" id="4897721at2759"/>
<dbReference type="EMBL" id="JAIWOZ010000002">
    <property type="protein sequence ID" value="KAH6609029.1"/>
    <property type="molecule type" value="Genomic_DNA"/>
</dbReference>
<gene>
    <name evidence="1" type="ORF">Trco_002375</name>
</gene>
<accession>A0A9P8QPQ6</accession>
<sequence>MAAGTHSSGTRQVPYMPMTVQAIPCPAPILQDDFDSCRIPGGVDLWSNGGFYSPGECFVGYRAMCTQTAAVSNGWPIQKGETVVRCIPLTKSAWDSDSDADAYK</sequence>
<comment type="caution">
    <text evidence="1">The sequence shown here is derived from an EMBL/GenBank/DDBJ whole genome shotgun (WGS) entry which is preliminary data.</text>
</comment>
<evidence type="ECO:0000313" key="2">
    <source>
        <dbReference type="Proteomes" id="UP000827724"/>
    </source>
</evidence>
<keyword evidence="2" id="KW-1185">Reference proteome</keyword>
<reference evidence="1" key="1">
    <citation type="submission" date="2021-08" db="EMBL/GenBank/DDBJ databases">
        <title>Chromosome-Level Trichoderma cornu-damae using Hi-C Data.</title>
        <authorList>
            <person name="Kim C.S."/>
        </authorList>
    </citation>
    <scope>NUCLEOTIDE SEQUENCE</scope>
    <source>
        <strain evidence="1">KA19-0412C</strain>
    </source>
</reference>